<keyword evidence="2" id="KW-1185">Reference proteome</keyword>
<reference evidence="1 2" key="1">
    <citation type="submission" date="2023-10" db="EMBL/GenBank/DDBJ databases">
        <authorList>
            <person name="Maclean D."/>
            <person name="Macfadyen A."/>
        </authorList>
    </citation>
    <scope>NUCLEOTIDE SEQUENCE [LARGE SCALE GENOMIC DNA]</scope>
</reference>
<name>A0AAV1HZJ3_9CHLO</name>
<accession>A0AAV1HZJ3</accession>
<dbReference type="InterPro" id="IPR038765">
    <property type="entry name" value="Papain-like_cys_pep_sf"/>
</dbReference>
<protein>
    <submittedName>
        <fullName evidence="1">Uncharacterized protein</fullName>
    </submittedName>
</protein>
<dbReference type="AlphaFoldDB" id="A0AAV1HZJ3"/>
<dbReference type="Proteomes" id="UP001314263">
    <property type="component" value="Unassembled WGS sequence"/>
</dbReference>
<evidence type="ECO:0000313" key="2">
    <source>
        <dbReference type="Proteomes" id="UP001314263"/>
    </source>
</evidence>
<proteinExistence type="predicted"/>
<evidence type="ECO:0000313" key="1">
    <source>
        <dbReference type="EMBL" id="CAK0758765.1"/>
    </source>
</evidence>
<comment type="caution">
    <text evidence="1">The sequence shown here is derived from an EMBL/GenBank/DDBJ whole genome shotgun (WGS) entry which is preliminary data.</text>
</comment>
<dbReference type="SUPFAM" id="SSF54001">
    <property type="entry name" value="Cysteine proteinases"/>
    <property type="match status" value="1"/>
</dbReference>
<sequence length="140" mass="15603">MLQGGPSRRQQSVTPCISPDFIRTISPAILDKALRDGPIPILVYLTNPDAFCQPRAHAEYFTEFAGYCPAGSQTTNWHWMCIVGSSPGRRGYDPVAALDDPHYVVRNSHGPEINHKGLVYIPKHLVSNIKHAVWMRPSKP</sequence>
<organism evidence="1 2">
    <name type="scientific">Coccomyxa viridis</name>
    <dbReference type="NCBI Taxonomy" id="1274662"/>
    <lineage>
        <taxon>Eukaryota</taxon>
        <taxon>Viridiplantae</taxon>
        <taxon>Chlorophyta</taxon>
        <taxon>core chlorophytes</taxon>
        <taxon>Trebouxiophyceae</taxon>
        <taxon>Trebouxiophyceae incertae sedis</taxon>
        <taxon>Coccomyxaceae</taxon>
        <taxon>Coccomyxa</taxon>
    </lineage>
</organism>
<gene>
    <name evidence="1" type="ORF">CVIRNUC_002645</name>
</gene>
<dbReference type="EMBL" id="CAUYUE010000003">
    <property type="protein sequence ID" value="CAK0758765.1"/>
    <property type="molecule type" value="Genomic_DNA"/>
</dbReference>